<comment type="caution">
    <text evidence="2">The sequence shown here is derived from an EMBL/GenBank/DDBJ whole genome shotgun (WGS) entry which is preliminary data.</text>
</comment>
<dbReference type="AlphaFoldDB" id="A0AAD1UMJ8"/>
<evidence type="ECO:0000313" key="2">
    <source>
        <dbReference type="EMBL" id="CAI2372246.1"/>
    </source>
</evidence>
<accession>A0AAD1UMJ8</accession>
<keyword evidence="3" id="KW-1185">Reference proteome</keyword>
<evidence type="ECO:0000256" key="1">
    <source>
        <dbReference type="SAM" id="MobiDB-lite"/>
    </source>
</evidence>
<organism evidence="2 3">
    <name type="scientific">Euplotes crassus</name>
    <dbReference type="NCBI Taxonomy" id="5936"/>
    <lineage>
        <taxon>Eukaryota</taxon>
        <taxon>Sar</taxon>
        <taxon>Alveolata</taxon>
        <taxon>Ciliophora</taxon>
        <taxon>Intramacronucleata</taxon>
        <taxon>Spirotrichea</taxon>
        <taxon>Hypotrichia</taxon>
        <taxon>Euplotida</taxon>
        <taxon>Euplotidae</taxon>
        <taxon>Moneuplotes</taxon>
    </lineage>
</organism>
<gene>
    <name evidence="2" type="ORF">ECRASSUSDP1_LOCUS13574</name>
</gene>
<proteinExistence type="predicted"/>
<feature type="region of interest" description="Disordered" evidence="1">
    <location>
        <begin position="101"/>
        <end position="132"/>
    </location>
</feature>
<feature type="compositionally biased region" description="Polar residues" evidence="1">
    <location>
        <begin position="38"/>
        <end position="55"/>
    </location>
</feature>
<dbReference type="Proteomes" id="UP001295684">
    <property type="component" value="Unassembled WGS sequence"/>
</dbReference>
<sequence length="276" mass="31644">MNMDNMANRGFRRSIYKPAPRKRSEQGPKLPSSDLRCSRTQNFTVLKQPINSKSPQRCKAEGSKFRDGSKRNSSLSFIKNAGSVRKEQSCKLMPAKVKSVRKPVHQDLAPQGCNAKSRLSREDREDDHEQNENFVQELEDRVEADLEVENIFLNLSQEEVSQISMSLPERPTNPIVNDQVFLQGNEDRIDQQSKLCCLSLEKLTSLSQRECSIERQKRIFQEDLEAQNEIKELFLSPSTKIDSRASTFYSLSCSSEISSFEVEVSKPLLKEIYMEN</sequence>
<feature type="compositionally biased region" description="Basic residues" evidence="1">
    <location>
        <begin position="10"/>
        <end position="21"/>
    </location>
</feature>
<protein>
    <submittedName>
        <fullName evidence="2">Uncharacterized protein</fullName>
    </submittedName>
</protein>
<name>A0AAD1UMJ8_EUPCR</name>
<reference evidence="2" key="1">
    <citation type="submission" date="2023-07" db="EMBL/GenBank/DDBJ databases">
        <authorList>
            <consortium name="AG Swart"/>
            <person name="Singh M."/>
            <person name="Singh A."/>
            <person name="Seah K."/>
            <person name="Emmerich C."/>
        </authorList>
    </citation>
    <scope>NUCLEOTIDE SEQUENCE</scope>
    <source>
        <strain evidence="2">DP1</strain>
    </source>
</reference>
<dbReference type="EMBL" id="CAMPGE010013516">
    <property type="protein sequence ID" value="CAI2372246.1"/>
    <property type="molecule type" value="Genomic_DNA"/>
</dbReference>
<feature type="compositionally biased region" description="Basic and acidic residues" evidence="1">
    <location>
        <begin position="58"/>
        <end position="70"/>
    </location>
</feature>
<evidence type="ECO:0000313" key="3">
    <source>
        <dbReference type="Proteomes" id="UP001295684"/>
    </source>
</evidence>
<feature type="region of interest" description="Disordered" evidence="1">
    <location>
        <begin position="1"/>
        <end position="74"/>
    </location>
</feature>